<dbReference type="Gene3D" id="3.10.20.590">
    <property type="match status" value="1"/>
</dbReference>
<evidence type="ECO:0000256" key="4">
    <source>
        <dbReference type="ARBA" id="ARBA00022741"/>
    </source>
</evidence>
<dbReference type="CDD" id="cd07958">
    <property type="entry name" value="Anticodon_Ia_Leu_BEm"/>
    <property type="match status" value="1"/>
</dbReference>
<name>A0AAW8EBZ8_VARPD</name>
<accession>A0AAW8EBZ8</accession>
<dbReference type="Gene3D" id="1.10.730.10">
    <property type="entry name" value="Isoleucyl-tRNA Synthetase, Domain 1"/>
    <property type="match status" value="2"/>
</dbReference>
<evidence type="ECO:0000256" key="1">
    <source>
        <dbReference type="ARBA" id="ARBA00005594"/>
    </source>
</evidence>
<dbReference type="InterPro" id="IPR015413">
    <property type="entry name" value="Methionyl/Leucyl_tRNA_Synth"/>
</dbReference>
<dbReference type="EMBL" id="JAUSRV010000003">
    <property type="protein sequence ID" value="MDP9970045.1"/>
    <property type="molecule type" value="Genomic_DNA"/>
</dbReference>
<keyword evidence="4 9" id="KW-0547">Nucleotide-binding</keyword>
<dbReference type="InterPro" id="IPR013155">
    <property type="entry name" value="M/V/L/I-tRNA-synth_anticd-bd"/>
</dbReference>
<dbReference type="PROSITE" id="PS00178">
    <property type="entry name" value="AA_TRNA_LIGASE_I"/>
    <property type="match status" value="1"/>
</dbReference>
<dbReference type="FunFam" id="3.40.50.620:FF:000003">
    <property type="entry name" value="Leucine--tRNA ligase"/>
    <property type="match status" value="1"/>
</dbReference>
<dbReference type="InterPro" id="IPR014729">
    <property type="entry name" value="Rossmann-like_a/b/a_fold"/>
</dbReference>
<comment type="subcellular location">
    <subcellularLocation>
        <location evidence="9">Cytoplasm</location>
    </subcellularLocation>
</comment>
<dbReference type="Pfam" id="PF09334">
    <property type="entry name" value="tRNA-synt_1g"/>
    <property type="match status" value="1"/>
</dbReference>
<dbReference type="Proteomes" id="UP001224845">
    <property type="component" value="Unassembled WGS sequence"/>
</dbReference>
<dbReference type="CDD" id="cd00812">
    <property type="entry name" value="LeuRS_core"/>
    <property type="match status" value="1"/>
</dbReference>
<dbReference type="GO" id="GO:0006429">
    <property type="term" value="P:leucyl-tRNA aminoacylation"/>
    <property type="evidence" value="ECO:0007669"/>
    <property type="project" value="UniProtKB-UniRule"/>
</dbReference>
<dbReference type="PANTHER" id="PTHR43740">
    <property type="entry name" value="LEUCYL-TRNA SYNTHETASE"/>
    <property type="match status" value="1"/>
</dbReference>
<dbReference type="Pfam" id="PF13603">
    <property type="entry name" value="tRNA-synt_1_2"/>
    <property type="match status" value="1"/>
</dbReference>
<dbReference type="HAMAP" id="MF_00049_B">
    <property type="entry name" value="Leu_tRNA_synth_B"/>
    <property type="match status" value="1"/>
</dbReference>
<dbReference type="Gene3D" id="3.40.50.620">
    <property type="entry name" value="HUPs"/>
    <property type="match status" value="2"/>
</dbReference>
<dbReference type="InterPro" id="IPR001412">
    <property type="entry name" value="aa-tRNA-synth_I_CS"/>
</dbReference>
<keyword evidence="7 9" id="KW-0030">Aminoacyl-tRNA synthetase</keyword>
<evidence type="ECO:0000313" key="15">
    <source>
        <dbReference type="Proteomes" id="UP001224845"/>
    </source>
</evidence>
<evidence type="ECO:0000256" key="2">
    <source>
        <dbReference type="ARBA" id="ARBA00022490"/>
    </source>
</evidence>
<keyword evidence="3 9" id="KW-0436">Ligase</keyword>
<comment type="similarity">
    <text evidence="1 9 10">Belongs to the class-I aminoacyl-tRNA synthetase family.</text>
</comment>
<comment type="caution">
    <text evidence="14">The sequence shown here is derived from an EMBL/GenBank/DDBJ whole genome shotgun (WGS) entry which is preliminary data.</text>
</comment>
<evidence type="ECO:0000256" key="5">
    <source>
        <dbReference type="ARBA" id="ARBA00022840"/>
    </source>
</evidence>
<keyword evidence="6 9" id="KW-0648">Protein biosynthesis</keyword>
<proteinExistence type="inferred from homology"/>
<reference evidence="14" key="1">
    <citation type="submission" date="2023-07" db="EMBL/GenBank/DDBJ databases">
        <title>Sorghum-associated microbial communities from plants grown in Nebraska, USA.</title>
        <authorList>
            <person name="Schachtman D."/>
        </authorList>
    </citation>
    <scope>NUCLEOTIDE SEQUENCE</scope>
    <source>
        <strain evidence="14">DS3315</strain>
    </source>
</reference>
<dbReference type="EC" id="6.1.1.4" evidence="9"/>
<evidence type="ECO:0000256" key="8">
    <source>
        <dbReference type="ARBA" id="ARBA00047469"/>
    </source>
</evidence>
<organism evidence="14 15">
    <name type="scientific">Variovorax paradoxus</name>
    <dbReference type="NCBI Taxonomy" id="34073"/>
    <lineage>
        <taxon>Bacteria</taxon>
        <taxon>Pseudomonadati</taxon>
        <taxon>Pseudomonadota</taxon>
        <taxon>Betaproteobacteria</taxon>
        <taxon>Burkholderiales</taxon>
        <taxon>Comamonadaceae</taxon>
        <taxon>Variovorax</taxon>
    </lineage>
</organism>
<feature type="domain" description="Methionyl/Valyl/Leucyl/Isoleucyl-tRNA synthetase anticodon-binding" evidence="11">
    <location>
        <begin position="714"/>
        <end position="838"/>
    </location>
</feature>
<dbReference type="Gene3D" id="2.20.28.290">
    <property type="match status" value="1"/>
</dbReference>
<dbReference type="FunFam" id="1.10.730.10:FF:000003">
    <property type="entry name" value="Leucine--tRNA ligase"/>
    <property type="match status" value="1"/>
</dbReference>
<dbReference type="RefSeq" id="WP_307592958.1">
    <property type="nucleotide sequence ID" value="NZ_CAXUQE020000001.1"/>
</dbReference>
<gene>
    <name evidence="9" type="primary">leuS</name>
    <name evidence="14" type="ORF">J2W39_001275</name>
</gene>
<dbReference type="InterPro" id="IPR002302">
    <property type="entry name" value="Leu-tRNA-ligase"/>
</dbReference>
<comment type="catalytic activity">
    <reaction evidence="8 9">
        <text>tRNA(Leu) + L-leucine + ATP = L-leucyl-tRNA(Leu) + AMP + diphosphate</text>
        <dbReference type="Rhea" id="RHEA:11688"/>
        <dbReference type="Rhea" id="RHEA-COMP:9613"/>
        <dbReference type="Rhea" id="RHEA-COMP:9622"/>
        <dbReference type="ChEBI" id="CHEBI:30616"/>
        <dbReference type="ChEBI" id="CHEBI:33019"/>
        <dbReference type="ChEBI" id="CHEBI:57427"/>
        <dbReference type="ChEBI" id="CHEBI:78442"/>
        <dbReference type="ChEBI" id="CHEBI:78494"/>
        <dbReference type="ChEBI" id="CHEBI:456215"/>
        <dbReference type="EC" id="6.1.1.4"/>
    </reaction>
</comment>
<evidence type="ECO:0000256" key="10">
    <source>
        <dbReference type="RuleBase" id="RU363039"/>
    </source>
</evidence>
<dbReference type="SUPFAM" id="SSF50677">
    <property type="entry name" value="ValRS/IleRS/LeuRS editing domain"/>
    <property type="match status" value="1"/>
</dbReference>
<dbReference type="NCBIfam" id="TIGR00396">
    <property type="entry name" value="leuS_bact"/>
    <property type="match status" value="1"/>
</dbReference>
<evidence type="ECO:0000313" key="14">
    <source>
        <dbReference type="EMBL" id="MDP9970045.1"/>
    </source>
</evidence>
<feature type="short sequence motif" description="'HIGH' region" evidence="9">
    <location>
        <begin position="42"/>
        <end position="52"/>
    </location>
</feature>
<evidence type="ECO:0000256" key="6">
    <source>
        <dbReference type="ARBA" id="ARBA00022917"/>
    </source>
</evidence>
<feature type="short sequence motif" description="'KMSKS' region" evidence="9">
    <location>
        <begin position="634"/>
        <end position="638"/>
    </location>
</feature>
<evidence type="ECO:0000259" key="13">
    <source>
        <dbReference type="Pfam" id="PF13603"/>
    </source>
</evidence>
<evidence type="ECO:0000256" key="7">
    <source>
        <dbReference type="ARBA" id="ARBA00023146"/>
    </source>
</evidence>
<dbReference type="GO" id="GO:0005829">
    <property type="term" value="C:cytosol"/>
    <property type="evidence" value="ECO:0007669"/>
    <property type="project" value="TreeGrafter"/>
</dbReference>
<dbReference type="GO" id="GO:0002161">
    <property type="term" value="F:aminoacyl-tRNA deacylase activity"/>
    <property type="evidence" value="ECO:0007669"/>
    <property type="project" value="InterPro"/>
</dbReference>
<evidence type="ECO:0000259" key="12">
    <source>
        <dbReference type="Pfam" id="PF09334"/>
    </source>
</evidence>
<protein>
    <recommendedName>
        <fullName evidence="9">Leucine--tRNA ligase</fullName>
        <ecNumber evidence="9">6.1.1.4</ecNumber>
    </recommendedName>
    <alternativeName>
        <fullName evidence="9">Leucyl-tRNA synthetase</fullName>
        <shortName evidence="9">LeuRS</shortName>
    </alternativeName>
</protein>
<sequence length="876" mass="97744">MNPSYKPSDVESAAQAQWSAADAYRVTEDASRKKYYACSMLPYPSGKLHMGHVRNYTINDMLTRYLRMSGYNVLMPMGWDAFGLPAENAALKNGVPPAKWTYENIDYMRGQLQAMGLAIDWSREIATCDPSYYKWNQWLFLKMLEKGIAYRKTQVVNWDPVDQTVLANEQVIDGKGWRTGATVERREIPGYYLKISDYAEELLEHTQHKLPGWPERVKLMQENWIGKSEGVRFAFTHDIQDASGQLIQDGRMYVFTTRADTIMGVTFCAVAPEHPLAAHAATLDPKVAAFIEECKSGGTTEAELATQEKKGVPTGLTVKHPITEEQVPVWVGNYVLINYGDGAVMGVPAHDERDFAFANKYGIEIIQVVLVDDEPHFDYHKWQDWYGDKQRGVTINSDNFSGMTHKEAVAAVAHALAQKGLGEMQTTWRLRDWGVSRQRYWGTPIPIIHCDEHGAVPVPEKDLPVVLPTDCVPDGSGNPLAKHEGFHAGVVCPVCGKPARRETDTMDTFVDSSWYFMRYCDPKNEQAMVAEGADYWMPMDQYIGGIEHAILHLLYARFWTKVMRDLGLVKVDEPFSKLLTQGMVLNHIYYHRDEKGGKNYHPPLEVTPTLDAQGRIVGGTTVDGTKVEYGGVGKMGKSERNGVDPQDLIEKYGADTARLYTMFTAPPEATLEWNDAAVEGSYRFLRRVWNFGVAQADVAPVAFGGQAFGKAAQALRREVHTVLRQVDYDYQRMQYNTVVSGAMKLLNALEGFKPDGSAGDAAALREGLGILLRCLYPATPHIAHQLWQHLGYDKELGDLLDAPWPVVDVAALEQDEIELMLQVNGKLRGALRVPAGASKAEIEALALSCDDFVKFAEGAPAKRVIVVPGRLVNVVI</sequence>
<evidence type="ECO:0000256" key="3">
    <source>
        <dbReference type="ARBA" id="ARBA00022598"/>
    </source>
</evidence>
<dbReference type="SUPFAM" id="SSF52374">
    <property type="entry name" value="Nucleotidylyl transferase"/>
    <property type="match status" value="1"/>
</dbReference>
<dbReference type="PANTHER" id="PTHR43740:SF2">
    <property type="entry name" value="LEUCINE--TRNA LIGASE, MITOCHONDRIAL"/>
    <property type="match status" value="1"/>
</dbReference>
<dbReference type="AlphaFoldDB" id="A0AAW8EBZ8"/>
<feature type="domain" description="Methionyl/Leucyl tRNA synthetase" evidence="12">
    <location>
        <begin position="38"/>
        <end position="171"/>
    </location>
</feature>
<dbReference type="GO" id="GO:0004823">
    <property type="term" value="F:leucine-tRNA ligase activity"/>
    <property type="evidence" value="ECO:0007669"/>
    <property type="project" value="UniProtKB-UniRule"/>
</dbReference>
<evidence type="ECO:0000259" key="11">
    <source>
        <dbReference type="Pfam" id="PF08264"/>
    </source>
</evidence>
<dbReference type="FunFam" id="3.90.740.10:FF:000012">
    <property type="entry name" value="Leucine--tRNA ligase"/>
    <property type="match status" value="1"/>
</dbReference>
<dbReference type="InterPro" id="IPR009008">
    <property type="entry name" value="Val/Leu/Ile-tRNA-synth_edit"/>
</dbReference>
<feature type="binding site" evidence="9">
    <location>
        <position position="637"/>
    </location>
    <ligand>
        <name>ATP</name>
        <dbReference type="ChEBI" id="CHEBI:30616"/>
    </ligand>
</feature>
<dbReference type="PRINTS" id="PR00985">
    <property type="entry name" value="TRNASYNTHLEU"/>
</dbReference>
<feature type="domain" description="Leucyl-tRNA synthetase editing" evidence="13">
    <location>
        <begin position="222"/>
        <end position="416"/>
    </location>
</feature>
<keyword evidence="5 9" id="KW-0067">ATP-binding</keyword>
<dbReference type="InterPro" id="IPR025709">
    <property type="entry name" value="Leu_tRNA-synth_edit"/>
</dbReference>
<dbReference type="GO" id="GO:0005524">
    <property type="term" value="F:ATP binding"/>
    <property type="evidence" value="ECO:0007669"/>
    <property type="project" value="UniProtKB-UniRule"/>
</dbReference>
<evidence type="ECO:0000256" key="9">
    <source>
        <dbReference type="HAMAP-Rule" id="MF_00049"/>
    </source>
</evidence>
<dbReference type="InterPro" id="IPR009080">
    <property type="entry name" value="tRNAsynth_Ia_anticodon-bd"/>
</dbReference>
<keyword evidence="2 9" id="KW-0963">Cytoplasm</keyword>
<dbReference type="Pfam" id="PF08264">
    <property type="entry name" value="Anticodon_1"/>
    <property type="match status" value="1"/>
</dbReference>
<dbReference type="FunFam" id="3.40.50.620:FF:000056">
    <property type="entry name" value="Leucine--tRNA ligase"/>
    <property type="match status" value="1"/>
</dbReference>
<dbReference type="SUPFAM" id="SSF47323">
    <property type="entry name" value="Anticodon-binding domain of a subclass of class I aminoacyl-tRNA synthetases"/>
    <property type="match status" value="1"/>
</dbReference>